<feature type="transmembrane region" description="Helical" evidence="7">
    <location>
        <begin position="333"/>
        <end position="352"/>
    </location>
</feature>
<keyword evidence="6 7" id="KW-0472">Membrane</keyword>
<keyword evidence="5 7" id="KW-1133">Transmembrane helix</keyword>
<feature type="transmembrane region" description="Helical" evidence="7">
    <location>
        <begin position="96"/>
        <end position="117"/>
    </location>
</feature>
<dbReference type="Proteomes" id="UP000199126">
    <property type="component" value="Unassembled WGS sequence"/>
</dbReference>
<dbReference type="EMBL" id="FODV01000001">
    <property type="protein sequence ID" value="SEO22899.1"/>
    <property type="molecule type" value="Genomic_DNA"/>
</dbReference>
<keyword evidence="3" id="KW-1003">Cell membrane</keyword>
<keyword evidence="4 7" id="KW-0812">Transmembrane</keyword>
<organism evidence="8 9">
    <name type="scientific">Halogranum amylolyticum</name>
    <dbReference type="NCBI Taxonomy" id="660520"/>
    <lineage>
        <taxon>Archaea</taxon>
        <taxon>Methanobacteriati</taxon>
        <taxon>Methanobacteriota</taxon>
        <taxon>Stenosarchaea group</taxon>
        <taxon>Halobacteria</taxon>
        <taxon>Halobacteriales</taxon>
        <taxon>Haloferacaceae</taxon>
    </lineage>
</organism>
<name>A0A1H8N065_9EURY</name>
<dbReference type="RefSeq" id="WP_089820607.1">
    <property type="nucleotide sequence ID" value="NZ_FODV01000001.1"/>
</dbReference>
<evidence type="ECO:0000313" key="8">
    <source>
        <dbReference type="EMBL" id="SEO22899.1"/>
    </source>
</evidence>
<dbReference type="Pfam" id="PF13440">
    <property type="entry name" value="Polysacc_synt_3"/>
    <property type="match status" value="1"/>
</dbReference>
<dbReference type="AlphaFoldDB" id="A0A1H8N065"/>
<feature type="transmembrane region" description="Helical" evidence="7">
    <location>
        <begin position="129"/>
        <end position="148"/>
    </location>
</feature>
<accession>A0A1H8N065</accession>
<dbReference type="GO" id="GO:0005886">
    <property type="term" value="C:plasma membrane"/>
    <property type="evidence" value="ECO:0007669"/>
    <property type="project" value="UniProtKB-SubCell"/>
</dbReference>
<evidence type="ECO:0000256" key="5">
    <source>
        <dbReference type="ARBA" id="ARBA00022989"/>
    </source>
</evidence>
<evidence type="ECO:0000256" key="1">
    <source>
        <dbReference type="ARBA" id="ARBA00004651"/>
    </source>
</evidence>
<gene>
    <name evidence="8" type="ORF">SAMN04487948_101217</name>
</gene>
<evidence type="ECO:0000256" key="7">
    <source>
        <dbReference type="SAM" id="Phobius"/>
    </source>
</evidence>
<dbReference type="CDD" id="cd13127">
    <property type="entry name" value="MATE_tuaB_like"/>
    <property type="match status" value="1"/>
</dbReference>
<feature type="transmembrane region" description="Helical" evidence="7">
    <location>
        <begin position="393"/>
        <end position="415"/>
    </location>
</feature>
<dbReference type="PANTHER" id="PTHR30250:SF10">
    <property type="entry name" value="LIPOPOLYSACCHARIDE BIOSYNTHESIS PROTEIN WZXC"/>
    <property type="match status" value="1"/>
</dbReference>
<comment type="similarity">
    <text evidence="2">Belongs to the polysaccharide synthase family.</text>
</comment>
<dbReference type="InterPro" id="IPR050833">
    <property type="entry name" value="Poly_Biosynth_Transport"/>
</dbReference>
<evidence type="ECO:0000313" key="9">
    <source>
        <dbReference type="Proteomes" id="UP000199126"/>
    </source>
</evidence>
<dbReference type="OrthoDB" id="202076at2157"/>
<feature type="transmembrane region" description="Helical" evidence="7">
    <location>
        <begin position="303"/>
        <end position="321"/>
    </location>
</feature>
<protein>
    <submittedName>
        <fullName evidence="8">Polysaccharide transporter, PST family</fullName>
    </submittedName>
</protein>
<evidence type="ECO:0000256" key="6">
    <source>
        <dbReference type="ARBA" id="ARBA00023136"/>
    </source>
</evidence>
<keyword evidence="9" id="KW-1185">Reference proteome</keyword>
<evidence type="ECO:0000256" key="2">
    <source>
        <dbReference type="ARBA" id="ARBA00007430"/>
    </source>
</evidence>
<feature type="transmembrane region" description="Helical" evidence="7">
    <location>
        <begin position="427"/>
        <end position="448"/>
    </location>
</feature>
<dbReference type="PANTHER" id="PTHR30250">
    <property type="entry name" value="PST FAMILY PREDICTED COLANIC ACID TRANSPORTER"/>
    <property type="match status" value="1"/>
</dbReference>
<comment type="subcellular location">
    <subcellularLocation>
        <location evidence="1">Cell membrane</location>
        <topology evidence="1">Multi-pass membrane protein</topology>
    </subcellularLocation>
</comment>
<evidence type="ECO:0000256" key="4">
    <source>
        <dbReference type="ARBA" id="ARBA00022692"/>
    </source>
</evidence>
<sequence length="499" mass="54664">MSGDRSLLDRIIPSGGTAERVVKGAFWAMSQNAFGRILQLAMLVILARLIGPSELGLVGIALLSVSAVQKFTNFGLNAALVQREEENVDEHLNTMWVLEMLRGTLIFTVLFLGAPLVAQLFGEPRATDLVRVIGLSPLLFGLTNPGVMYFQKKLEFHKQFVLRIGGEVAQFVVAVAVALVEPTAWAFVAGYVAADVVRLAASYAMHSYRPRPEFDRDSAGQLVGYGKWITGSSILYFLYSEGDDAFVGWFINPAALAFYQYGYRFSNAPATELTSVVSSVMFPAFSKIQTDASMLRETFRKTLRLNAFVSAPVAAGIAVVAPDFVMTFFGSEWMSMVLPMQILAVYGFLRALGQTFGPVWKALDRPDLITKLSAIRVVLMAILIWPLTEAYGIAGTAATVTIISLFPMVPLDVYVTVRMLELRTIEVYREIALPTVASLLMAGVVWFVDGSVDLPAVAELAVSVGVGVVSYLLFVFLFERQFEWGIGRNLESIVSAVLR</sequence>
<feature type="transmembrane region" description="Helical" evidence="7">
    <location>
        <begin position="368"/>
        <end position="387"/>
    </location>
</feature>
<reference evidence="9" key="1">
    <citation type="submission" date="2016-10" db="EMBL/GenBank/DDBJ databases">
        <authorList>
            <person name="Varghese N."/>
            <person name="Submissions S."/>
        </authorList>
    </citation>
    <scope>NUCLEOTIDE SEQUENCE [LARGE SCALE GENOMIC DNA]</scope>
    <source>
        <strain evidence="9">CGMCC 1.10121</strain>
    </source>
</reference>
<evidence type="ECO:0000256" key="3">
    <source>
        <dbReference type="ARBA" id="ARBA00022475"/>
    </source>
</evidence>
<proteinExistence type="inferred from homology"/>
<feature type="transmembrane region" description="Helical" evidence="7">
    <location>
        <begin position="460"/>
        <end position="478"/>
    </location>
</feature>